<feature type="transmembrane region" description="Helical" evidence="1">
    <location>
        <begin position="129"/>
        <end position="150"/>
    </location>
</feature>
<feature type="transmembrane region" description="Helical" evidence="1">
    <location>
        <begin position="74"/>
        <end position="95"/>
    </location>
</feature>
<organism evidence="2 3">
    <name type="scientific">Actinoallomurus spadix</name>
    <dbReference type="NCBI Taxonomy" id="79912"/>
    <lineage>
        <taxon>Bacteria</taxon>
        <taxon>Bacillati</taxon>
        <taxon>Actinomycetota</taxon>
        <taxon>Actinomycetes</taxon>
        <taxon>Streptosporangiales</taxon>
        <taxon>Thermomonosporaceae</taxon>
        <taxon>Actinoallomurus</taxon>
    </lineage>
</organism>
<reference evidence="3" key="1">
    <citation type="journal article" date="2019" name="Int. J. Syst. Evol. Microbiol.">
        <title>The Global Catalogue of Microorganisms (GCM) 10K type strain sequencing project: providing services to taxonomists for standard genome sequencing and annotation.</title>
        <authorList>
            <consortium name="The Broad Institute Genomics Platform"/>
            <consortium name="The Broad Institute Genome Sequencing Center for Infectious Disease"/>
            <person name="Wu L."/>
            <person name="Ma J."/>
        </authorList>
    </citation>
    <scope>NUCLEOTIDE SEQUENCE [LARGE SCALE GENOMIC DNA]</scope>
    <source>
        <strain evidence="3">JCM 3146</strain>
    </source>
</reference>
<keyword evidence="1" id="KW-1133">Transmembrane helix</keyword>
<feature type="transmembrane region" description="Helical" evidence="1">
    <location>
        <begin position="196"/>
        <end position="214"/>
    </location>
</feature>
<evidence type="ECO:0000313" key="3">
    <source>
        <dbReference type="Proteomes" id="UP001501822"/>
    </source>
</evidence>
<comment type="caution">
    <text evidence="2">The sequence shown here is derived from an EMBL/GenBank/DDBJ whole genome shotgun (WGS) entry which is preliminary data.</text>
</comment>
<keyword evidence="1" id="KW-0472">Membrane</keyword>
<feature type="transmembrane region" description="Helical" evidence="1">
    <location>
        <begin position="234"/>
        <end position="258"/>
    </location>
</feature>
<dbReference type="PIRSF" id="PIRSF009160">
    <property type="entry name" value="UCP009160"/>
    <property type="match status" value="1"/>
</dbReference>
<keyword evidence="1" id="KW-0812">Transmembrane</keyword>
<evidence type="ECO:0000256" key="1">
    <source>
        <dbReference type="SAM" id="Phobius"/>
    </source>
</evidence>
<feature type="transmembrane region" description="Helical" evidence="1">
    <location>
        <begin position="48"/>
        <end position="68"/>
    </location>
</feature>
<sequence length="261" mass="27963">MESRNPVLSRRGAFGQQSSGYAPSVYQLEAMYNTSSYAPPRSMTIDDVVVRSLLTLGTLAVAGAAAWILVPDRLANAVALAGVVVGLICWAILTFGRRVNPALVLGYAAAYGVTVGVVSHAYNSFYNGVVLQAVVGTALAFGATLTVYALRIVRVTPKFVRFVVAAGFALLGLMLLNLLVSLFHVGGIGLRENGPLGIAFSVVAILVGCFYLLLDFRSIEDGVRSGAPRKAAWLAAFGLTVSLLWIYLELLRFLSYFYDRD</sequence>
<proteinExistence type="predicted"/>
<evidence type="ECO:0000313" key="2">
    <source>
        <dbReference type="EMBL" id="GAA0355975.1"/>
    </source>
</evidence>
<dbReference type="RefSeq" id="WP_252802089.1">
    <property type="nucleotide sequence ID" value="NZ_BAAABM010000047.1"/>
</dbReference>
<dbReference type="InterPro" id="IPR010539">
    <property type="entry name" value="BaxI_1-like"/>
</dbReference>
<dbReference type="PANTHER" id="PTHR41282:SF1">
    <property type="entry name" value="CONSERVED TRANSMEMBRANE PROTEIN-RELATED"/>
    <property type="match status" value="1"/>
</dbReference>
<feature type="transmembrane region" description="Helical" evidence="1">
    <location>
        <begin position="162"/>
        <end position="184"/>
    </location>
</feature>
<accession>A0ABP3GXG3</accession>
<dbReference type="EMBL" id="BAAABM010000047">
    <property type="protein sequence ID" value="GAA0355975.1"/>
    <property type="molecule type" value="Genomic_DNA"/>
</dbReference>
<dbReference type="Proteomes" id="UP001501822">
    <property type="component" value="Unassembled WGS sequence"/>
</dbReference>
<protein>
    <submittedName>
        <fullName evidence="2">Bax inhibitor-1/YccA family protein</fullName>
    </submittedName>
</protein>
<dbReference type="Pfam" id="PF12811">
    <property type="entry name" value="BaxI_1"/>
    <property type="match status" value="1"/>
</dbReference>
<gene>
    <name evidence="2" type="ORF">GCM10010151_51990</name>
</gene>
<keyword evidence="3" id="KW-1185">Reference proteome</keyword>
<feature type="transmembrane region" description="Helical" evidence="1">
    <location>
        <begin position="102"/>
        <end position="123"/>
    </location>
</feature>
<name>A0ABP3GXG3_9ACTN</name>
<dbReference type="PANTHER" id="PTHR41282">
    <property type="entry name" value="CONSERVED TRANSMEMBRANE PROTEIN-RELATED"/>
    <property type="match status" value="1"/>
</dbReference>